<dbReference type="Gene3D" id="2.40.240.10">
    <property type="entry name" value="Ribosomal Protein L25, Chain P"/>
    <property type="match status" value="1"/>
</dbReference>
<evidence type="ECO:0000313" key="10">
    <source>
        <dbReference type="Proteomes" id="UP000239352"/>
    </source>
</evidence>
<dbReference type="InterPro" id="IPR037121">
    <property type="entry name" value="Ribosomal_bL25_C"/>
</dbReference>
<keyword evidence="2 5" id="KW-0694">RNA-binding</keyword>
<dbReference type="PANTHER" id="PTHR33284:SF1">
    <property type="entry name" value="RIBOSOMAL PROTEIN L25_GLN-TRNA SYNTHETASE, ANTI-CODON-BINDING DOMAIN-CONTAINING PROTEIN"/>
    <property type="match status" value="1"/>
</dbReference>
<evidence type="ECO:0000256" key="5">
    <source>
        <dbReference type="HAMAP-Rule" id="MF_01334"/>
    </source>
</evidence>
<dbReference type="InterPro" id="IPR029751">
    <property type="entry name" value="Ribosomal_L25_dom"/>
</dbReference>
<reference evidence="9 10" key="1">
    <citation type="submission" date="2018-03" db="EMBL/GenBank/DDBJ databases">
        <title>Actinopolyspora mortivallis from Sahara, screening for active biomolecules.</title>
        <authorList>
            <person name="Selama O."/>
            <person name="Wellington E.M.H."/>
            <person name="Hacene H."/>
        </authorList>
    </citation>
    <scope>NUCLEOTIDE SEQUENCE [LARGE SCALE GENOMIC DNA]</scope>
    <source>
        <strain evidence="9 10">M5A</strain>
    </source>
</reference>
<proteinExistence type="inferred from homology"/>
<evidence type="ECO:0000256" key="2">
    <source>
        <dbReference type="ARBA" id="ARBA00022884"/>
    </source>
</evidence>
<evidence type="ECO:0000256" key="4">
    <source>
        <dbReference type="ARBA" id="ARBA00023274"/>
    </source>
</evidence>
<evidence type="ECO:0000259" key="8">
    <source>
        <dbReference type="Pfam" id="PF14693"/>
    </source>
</evidence>
<keyword evidence="4 5" id="KW-0687">Ribonucleoprotein</keyword>
<dbReference type="InterPro" id="IPR011035">
    <property type="entry name" value="Ribosomal_bL25/Gln-tRNA_synth"/>
</dbReference>
<dbReference type="NCBIfam" id="NF004131">
    <property type="entry name" value="PRK05618.2-1"/>
    <property type="match status" value="1"/>
</dbReference>
<dbReference type="AlphaFoldDB" id="A0A2T0GXE4"/>
<protein>
    <recommendedName>
        <fullName evidence="5">Large ribosomal subunit protein bL25</fullName>
    </recommendedName>
    <alternativeName>
        <fullName evidence="5">General stress protein CTC</fullName>
    </alternativeName>
</protein>
<evidence type="ECO:0000256" key="1">
    <source>
        <dbReference type="ARBA" id="ARBA00022730"/>
    </source>
</evidence>
<name>A0A2T0GXE4_ACTMO</name>
<dbReference type="InParanoid" id="A0A2T0GXE4"/>
<dbReference type="Pfam" id="PF01386">
    <property type="entry name" value="Ribosomal_L25p"/>
    <property type="match status" value="1"/>
</dbReference>
<dbReference type="Proteomes" id="UP000239352">
    <property type="component" value="Unassembled WGS sequence"/>
</dbReference>
<comment type="subunit">
    <text evidence="5">Part of the 50S ribosomal subunit; part of the 5S rRNA/L5/L18/L25 subcomplex. Contacts the 5S rRNA. Binds to the 5S rRNA independently of L5 and L18.</text>
</comment>
<dbReference type="GO" id="GO:0008097">
    <property type="term" value="F:5S rRNA binding"/>
    <property type="evidence" value="ECO:0007669"/>
    <property type="project" value="InterPro"/>
</dbReference>
<keyword evidence="1 5" id="KW-0699">rRNA-binding</keyword>
<accession>A0A2T0GXE4</accession>
<dbReference type="STRING" id="1050202.GCA_000384035_00447"/>
<evidence type="ECO:0000256" key="3">
    <source>
        <dbReference type="ARBA" id="ARBA00022980"/>
    </source>
</evidence>
<dbReference type="PANTHER" id="PTHR33284">
    <property type="entry name" value="RIBOSOMAL PROTEIN L25/GLN-TRNA SYNTHETASE, ANTI-CODON-BINDING DOMAIN-CONTAINING PROTEIN"/>
    <property type="match status" value="1"/>
</dbReference>
<evidence type="ECO:0000256" key="6">
    <source>
        <dbReference type="SAM" id="MobiDB-lite"/>
    </source>
</evidence>
<dbReference type="InterPro" id="IPR020930">
    <property type="entry name" value="Ribosomal_uL5_bac-type"/>
</dbReference>
<dbReference type="GO" id="GO:0003735">
    <property type="term" value="F:structural constituent of ribosome"/>
    <property type="evidence" value="ECO:0007669"/>
    <property type="project" value="InterPro"/>
</dbReference>
<feature type="region of interest" description="Disordered" evidence="6">
    <location>
        <begin position="178"/>
        <end position="209"/>
    </location>
</feature>
<dbReference type="HAMAP" id="MF_01334">
    <property type="entry name" value="Ribosomal_bL25_CTC"/>
    <property type="match status" value="1"/>
</dbReference>
<sequence length="209" mass="22308">MAEIRLAVEQRTEFGKGAARRTRRAGRVPAVLHGHGIEPKYLTLPTVEFARVIRENGRNAVLTLDIAGDKNELALCKEITTHPTKNYIEHVDMMPVKRGGKVSVSVPVVVTGNAAPGTLVSQDANEIQIEAETMHIPEHLEISVQDAEAGTQFHAPDVPLPSGATLQSGEDVLVANVSESPTEADMESEIDTSGAGVVEEASEGETANE</sequence>
<dbReference type="NCBIfam" id="TIGR00731">
    <property type="entry name" value="bL25_bact_ctc"/>
    <property type="match status" value="1"/>
</dbReference>
<dbReference type="RefSeq" id="WP_106113349.1">
    <property type="nucleotide sequence ID" value="NZ_PVSR01000009.1"/>
</dbReference>
<keyword evidence="10" id="KW-1185">Reference proteome</keyword>
<dbReference type="Gene3D" id="2.170.120.20">
    <property type="entry name" value="Ribosomal protein L25, beta domain"/>
    <property type="match status" value="1"/>
</dbReference>
<evidence type="ECO:0000313" key="9">
    <source>
        <dbReference type="EMBL" id="PRW63770.1"/>
    </source>
</evidence>
<dbReference type="InterPro" id="IPR001021">
    <property type="entry name" value="Ribosomal_bL25_long"/>
</dbReference>
<feature type="domain" description="Large ribosomal subunit protein bL25 L25" evidence="7">
    <location>
        <begin position="6"/>
        <end position="93"/>
    </location>
</feature>
<dbReference type="FunCoup" id="A0A2T0GXE4">
    <property type="interactions" value="55"/>
</dbReference>
<dbReference type="Pfam" id="PF14693">
    <property type="entry name" value="Ribosomal_TL5_C"/>
    <property type="match status" value="1"/>
</dbReference>
<gene>
    <name evidence="5" type="primary">rplY</name>
    <name evidence="5" type="synonym">ctc</name>
    <name evidence="9" type="ORF">CEP50_08260</name>
</gene>
<dbReference type="InterPro" id="IPR020057">
    <property type="entry name" value="Ribosomal_bL25_b-dom"/>
</dbReference>
<evidence type="ECO:0000259" key="7">
    <source>
        <dbReference type="Pfam" id="PF01386"/>
    </source>
</evidence>
<comment type="function">
    <text evidence="5">This is one of the proteins that binds to the 5S RNA in the ribosome where it forms part of the central protuberance.</text>
</comment>
<dbReference type="CDD" id="cd00495">
    <property type="entry name" value="Ribosomal_L25_TL5_CTC"/>
    <property type="match status" value="1"/>
</dbReference>
<dbReference type="GO" id="GO:0006412">
    <property type="term" value="P:translation"/>
    <property type="evidence" value="ECO:0007669"/>
    <property type="project" value="UniProtKB-UniRule"/>
</dbReference>
<comment type="caution">
    <text evidence="9">The sequence shown here is derived from an EMBL/GenBank/DDBJ whole genome shotgun (WGS) entry which is preliminary data.</text>
</comment>
<organism evidence="9 10">
    <name type="scientific">Actinopolyspora mortivallis</name>
    <dbReference type="NCBI Taxonomy" id="33906"/>
    <lineage>
        <taxon>Bacteria</taxon>
        <taxon>Bacillati</taxon>
        <taxon>Actinomycetota</taxon>
        <taxon>Actinomycetes</taxon>
        <taxon>Actinopolysporales</taxon>
        <taxon>Actinopolysporaceae</taxon>
        <taxon>Actinopolyspora</taxon>
    </lineage>
</organism>
<dbReference type="InterPro" id="IPR020056">
    <property type="entry name" value="Rbsml_bL25/Gln-tRNA_synth_N"/>
</dbReference>
<dbReference type="SUPFAM" id="SSF50715">
    <property type="entry name" value="Ribosomal protein L25-like"/>
    <property type="match status" value="1"/>
</dbReference>
<keyword evidence="3 5" id="KW-0689">Ribosomal protein</keyword>
<dbReference type="GO" id="GO:0022625">
    <property type="term" value="C:cytosolic large ribosomal subunit"/>
    <property type="evidence" value="ECO:0007669"/>
    <property type="project" value="TreeGrafter"/>
</dbReference>
<feature type="domain" description="Large ribosomal subunit protein bL25 beta" evidence="8">
    <location>
        <begin position="101"/>
        <end position="179"/>
    </location>
</feature>
<feature type="compositionally biased region" description="Acidic residues" evidence="6">
    <location>
        <begin position="200"/>
        <end position="209"/>
    </location>
</feature>
<comment type="similarity">
    <text evidence="5">Belongs to the bacterial ribosomal protein bL25 family. CTC subfamily.</text>
</comment>
<dbReference type="EMBL" id="PVSR01000009">
    <property type="protein sequence ID" value="PRW63770.1"/>
    <property type="molecule type" value="Genomic_DNA"/>
</dbReference>